<keyword evidence="8" id="KW-0472">Membrane</keyword>
<evidence type="ECO:0000256" key="2">
    <source>
        <dbReference type="ARBA" id="ARBA00007055"/>
    </source>
</evidence>
<dbReference type="GO" id="GO:0046930">
    <property type="term" value="C:pore complex"/>
    <property type="evidence" value="ECO:0007669"/>
    <property type="project" value="UniProtKB-KW"/>
</dbReference>
<evidence type="ECO:0000256" key="6">
    <source>
        <dbReference type="ARBA" id="ARBA00023065"/>
    </source>
</evidence>
<dbReference type="PANTHER" id="PTHR38762">
    <property type="entry name" value="CRYPTIC OUTER MEMBRANE PORIN BGLH-RELATED"/>
    <property type="match status" value="1"/>
</dbReference>
<feature type="chain" id="PRO_5031264351" evidence="10">
    <location>
        <begin position="25"/>
        <end position="421"/>
    </location>
</feature>
<evidence type="ECO:0000256" key="9">
    <source>
        <dbReference type="ARBA" id="ARBA00023237"/>
    </source>
</evidence>
<dbReference type="Gene3D" id="2.40.170.10">
    <property type="entry name" value="Porin, LamB type"/>
    <property type="match status" value="1"/>
</dbReference>
<name>A0A7W2ETK3_9BURK</name>
<keyword evidence="6" id="KW-0406">Ion transport</keyword>
<keyword evidence="3" id="KW-0813">Transport</keyword>
<dbReference type="GO" id="GO:0015288">
    <property type="term" value="F:porin activity"/>
    <property type="evidence" value="ECO:0007669"/>
    <property type="project" value="UniProtKB-KW"/>
</dbReference>
<keyword evidence="9" id="KW-0998">Cell outer membrane</keyword>
<dbReference type="EMBL" id="JACEZT010000009">
    <property type="protein sequence ID" value="MBA5638300.1"/>
    <property type="molecule type" value="Genomic_DNA"/>
</dbReference>
<accession>A0A7W2ETK3</accession>
<dbReference type="AlphaFoldDB" id="A0A7W2ETK3"/>
<dbReference type="InterPro" id="IPR036998">
    <property type="entry name" value="Porin_LamB_sf"/>
</dbReference>
<dbReference type="InterPro" id="IPR050286">
    <property type="entry name" value="G_neg_Bact_CarbUptk_Porin"/>
</dbReference>
<gene>
    <name evidence="11" type="ORF">H3H37_14675</name>
</gene>
<dbReference type="GO" id="GO:0015144">
    <property type="term" value="F:carbohydrate transmembrane transporter activity"/>
    <property type="evidence" value="ECO:0007669"/>
    <property type="project" value="TreeGrafter"/>
</dbReference>
<keyword evidence="5" id="KW-0812">Transmembrane</keyword>
<comment type="caution">
    <text evidence="11">The sequence shown here is derived from an EMBL/GenBank/DDBJ whole genome shotgun (WGS) entry which is preliminary data.</text>
</comment>
<evidence type="ECO:0000313" key="12">
    <source>
        <dbReference type="Proteomes" id="UP000534388"/>
    </source>
</evidence>
<dbReference type="RefSeq" id="WP_182163740.1">
    <property type="nucleotide sequence ID" value="NZ_JACEZT010000009.1"/>
</dbReference>
<organism evidence="11 12">
    <name type="scientific">Rugamonas brunnea</name>
    <dbReference type="NCBI Taxonomy" id="2758569"/>
    <lineage>
        <taxon>Bacteria</taxon>
        <taxon>Pseudomonadati</taxon>
        <taxon>Pseudomonadota</taxon>
        <taxon>Betaproteobacteria</taxon>
        <taxon>Burkholderiales</taxon>
        <taxon>Oxalobacteraceae</taxon>
        <taxon>Telluria group</taxon>
        <taxon>Rugamonas</taxon>
    </lineage>
</organism>
<evidence type="ECO:0000256" key="1">
    <source>
        <dbReference type="ARBA" id="ARBA00004571"/>
    </source>
</evidence>
<dbReference type="Pfam" id="PF02264">
    <property type="entry name" value="LamB"/>
    <property type="match status" value="1"/>
</dbReference>
<keyword evidence="4" id="KW-1134">Transmembrane beta strand</keyword>
<reference evidence="11 12" key="1">
    <citation type="submission" date="2020-07" db="EMBL/GenBank/DDBJ databases">
        <title>Novel species isolated from subtropical streams in China.</title>
        <authorList>
            <person name="Lu H."/>
        </authorList>
    </citation>
    <scope>NUCLEOTIDE SEQUENCE [LARGE SCALE GENOMIC DNA]</scope>
    <source>
        <strain evidence="11 12">LX20W</strain>
    </source>
</reference>
<dbReference type="PANTHER" id="PTHR38762:SF1">
    <property type="entry name" value="CRYPTIC OUTER MEMBRANE PORIN BGLH-RELATED"/>
    <property type="match status" value="1"/>
</dbReference>
<evidence type="ECO:0000256" key="7">
    <source>
        <dbReference type="ARBA" id="ARBA00023114"/>
    </source>
</evidence>
<evidence type="ECO:0000256" key="4">
    <source>
        <dbReference type="ARBA" id="ARBA00022452"/>
    </source>
</evidence>
<sequence length="421" mass="44520">MNQRMLKLLPLAIAAALAALGASAARADAGHDEEGFHGYLRAGAGTSSGHGPQACYGLGGNTMKYRLGNECDAYFEGGYTKEVAKSADGVSFVATLWGTEYNSGSDFGDAKLGLAKAYVEAKGLDFLGGGVAWIGKRYYYRPDIHMLDLQYINLNGTGGGIDGVKAGPGKFSYAVFKDNDSNIINPQTGLVTNTNAAIRQNFIYEGLPVNEGGSIDVAASLITAQGDGRHGGWQLTALHKQDKVFGGSNTFGLQYGVGPGTGIGVGNDRMGAAGSTLLNSDVKRSRIFDDLVVQPTPEFSMEFVALAQHDRSDATGSTTWTTLGARPAYALNNHFKLQMELGTHRVTQPGADTLRLTKLTFAPTITAGKGYWDRPELRAFITYGKWNDAARAAVNANNNSGPVFGSNTSGTSAGLQVEAWF</sequence>
<evidence type="ECO:0000256" key="10">
    <source>
        <dbReference type="SAM" id="SignalP"/>
    </source>
</evidence>
<comment type="subcellular location">
    <subcellularLocation>
        <location evidence="1">Cell outer membrane</location>
        <topology evidence="1">Multi-pass membrane protein</topology>
    </subcellularLocation>
</comment>
<dbReference type="GO" id="GO:0015774">
    <property type="term" value="P:polysaccharide transport"/>
    <property type="evidence" value="ECO:0007669"/>
    <property type="project" value="TreeGrafter"/>
</dbReference>
<keyword evidence="7" id="KW-0626">Porin</keyword>
<dbReference type="SUPFAM" id="SSF56935">
    <property type="entry name" value="Porins"/>
    <property type="match status" value="1"/>
</dbReference>
<dbReference type="Proteomes" id="UP000534388">
    <property type="component" value="Unassembled WGS sequence"/>
</dbReference>
<dbReference type="GO" id="GO:0009279">
    <property type="term" value="C:cell outer membrane"/>
    <property type="evidence" value="ECO:0007669"/>
    <property type="project" value="UniProtKB-SubCell"/>
</dbReference>
<proteinExistence type="inferred from homology"/>
<protein>
    <submittedName>
        <fullName evidence="11">Carbohydrate porin</fullName>
    </submittedName>
</protein>
<dbReference type="GO" id="GO:0006811">
    <property type="term" value="P:monoatomic ion transport"/>
    <property type="evidence" value="ECO:0007669"/>
    <property type="project" value="UniProtKB-KW"/>
</dbReference>
<feature type="signal peptide" evidence="10">
    <location>
        <begin position="1"/>
        <end position="24"/>
    </location>
</feature>
<comment type="similarity">
    <text evidence="2">Belongs to the porin LamB (TC 1.B.3) family.</text>
</comment>
<evidence type="ECO:0000256" key="3">
    <source>
        <dbReference type="ARBA" id="ARBA00022448"/>
    </source>
</evidence>
<keyword evidence="12" id="KW-1185">Reference proteome</keyword>
<evidence type="ECO:0000256" key="8">
    <source>
        <dbReference type="ARBA" id="ARBA00023136"/>
    </source>
</evidence>
<keyword evidence="10" id="KW-0732">Signal</keyword>
<dbReference type="InterPro" id="IPR003192">
    <property type="entry name" value="Porin_LamB"/>
</dbReference>
<evidence type="ECO:0000313" key="11">
    <source>
        <dbReference type="EMBL" id="MBA5638300.1"/>
    </source>
</evidence>
<evidence type="ECO:0000256" key="5">
    <source>
        <dbReference type="ARBA" id="ARBA00022692"/>
    </source>
</evidence>